<comment type="caution">
    <text evidence="1">The sequence shown here is derived from an EMBL/GenBank/DDBJ whole genome shotgun (WGS) entry which is preliminary data.</text>
</comment>
<dbReference type="RefSeq" id="WP_008013214.1">
    <property type="nucleotide sequence ID" value="NZ_AOIT01000048.1"/>
</dbReference>
<dbReference type="eggNOG" id="arCOG08949">
    <property type="taxonomic scope" value="Archaea"/>
</dbReference>
<proteinExistence type="predicted"/>
<dbReference type="Proteomes" id="UP000011615">
    <property type="component" value="Unassembled WGS sequence"/>
</dbReference>
<sequence>MQRRTLLTIAIGLTLLVGPMGTVTAQPADGPPDDLPEPVPEFVSEILESISDFVGGTLESLGEAVRTLTPGGDAVEPNGDR</sequence>
<accession>M0CC63</accession>
<dbReference type="PATRIC" id="fig|1230457.4.peg.2405"/>
<evidence type="ECO:0000313" key="2">
    <source>
        <dbReference type="Proteomes" id="UP000011615"/>
    </source>
</evidence>
<name>M0CC63_9EURY</name>
<organism evidence="1 2">
    <name type="scientific">Natrinema limicola JCM 13563</name>
    <dbReference type="NCBI Taxonomy" id="1230457"/>
    <lineage>
        <taxon>Archaea</taxon>
        <taxon>Methanobacteriati</taxon>
        <taxon>Methanobacteriota</taxon>
        <taxon>Stenosarchaea group</taxon>
        <taxon>Halobacteria</taxon>
        <taxon>Halobacteriales</taxon>
        <taxon>Natrialbaceae</taxon>
        <taxon>Natrinema</taxon>
    </lineage>
</organism>
<protein>
    <submittedName>
        <fullName evidence="1">Uncharacterized protein</fullName>
    </submittedName>
</protein>
<dbReference type="OrthoDB" id="188277at2157"/>
<reference evidence="1 2" key="1">
    <citation type="journal article" date="2014" name="PLoS Genet.">
        <title>Phylogenetically driven sequencing of extremely halophilic archaea reveals strategies for static and dynamic osmo-response.</title>
        <authorList>
            <person name="Becker E.A."/>
            <person name="Seitzer P.M."/>
            <person name="Tritt A."/>
            <person name="Larsen D."/>
            <person name="Krusor M."/>
            <person name="Yao A.I."/>
            <person name="Wu D."/>
            <person name="Madern D."/>
            <person name="Eisen J.A."/>
            <person name="Darling A.E."/>
            <person name="Facciotti M.T."/>
        </authorList>
    </citation>
    <scope>NUCLEOTIDE SEQUENCE [LARGE SCALE GENOMIC DNA]</scope>
    <source>
        <strain evidence="1 2">JCM 13563</strain>
    </source>
</reference>
<evidence type="ECO:0000313" key="1">
    <source>
        <dbReference type="EMBL" id="ELZ19474.1"/>
    </source>
</evidence>
<dbReference type="STRING" id="1230457.C476_11961"/>
<keyword evidence="2" id="KW-1185">Reference proteome</keyword>
<gene>
    <name evidence="1" type="ORF">C476_11961</name>
</gene>
<dbReference type="AlphaFoldDB" id="M0CC63"/>
<dbReference type="EMBL" id="AOIT01000048">
    <property type="protein sequence ID" value="ELZ19474.1"/>
    <property type="molecule type" value="Genomic_DNA"/>
</dbReference>